<dbReference type="SMART" id="SM01027">
    <property type="entry name" value="Beta-Casp"/>
    <property type="match status" value="1"/>
</dbReference>
<dbReference type="Pfam" id="PF16661">
    <property type="entry name" value="Lactamase_B_6"/>
    <property type="match status" value="1"/>
</dbReference>
<keyword evidence="12" id="KW-1185">Reference proteome</keyword>
<dbReference type="InterPro" id="IPR025069">
    <property type="entry name" value="Cpsf2_C"/>
</dbReference>
<evidence type="ECO:0000256" key="9">
    <source>
        <dbReference type="SAM" id="MobiDB-lite"/>
    </source>
</evidence>
<dbReference type="GO" id="GO:0005847">
    <property type="term" value="C:mRNA cleavage and polyadenylation specificity factor complex"/>
    <property type="evidence" value="ECO:0007669"/>
    <property type="project" value="InterPro"/>
</dbReference>
<reference evidence="11" key="3">
    <citation type="submission" date="2025-09" db="UniProtKB">
        <authorList>
            <consortium name="Ensembl"/>
        </authorList>
    </citation>
    <scope>IDENTIFICATION</scope>
</reference>
<evidence type="ECO:0000256" key="5">
    <source>
        <dbReference type="ARBA" id="ARBA00023242"/>
    </source>
</evidence>
<evidence type="ECO:0000259" key="10">
    <source>
        <dbReference type="SMART" id="SM01027"/>
    </source>
</evidence>
<dbReference type="InterPro" id="IPR035639">
    <property type="entry name" value="CPSF2_MBL"/>
</dbReference>
<sequence length="775" mass="87659">MTSIIKLTAVSGVQEESALCYLLQVDEFRFLLDCGWDENFSMDIIDAMKRYVHQVDAVLLSHPDPIHLGALPYAVGKLGLNCTIYATIPVYKMGQMFMYDLYQSRNNSEDFTLFTLDDVDSAFDKIQQLKYSQIVNLKGKGHGLSITPLPAGHMIGGTIWKIVKDGEEEVVYAVDFNHKREIHLNGCTLESISRPSLLITDSFNATYVQPRRKQRDEQLLTNVMETLRGDGNVLIAVDTAGRVLELAQLLDQIWRTKDAGLGVYPLALLNNVSYNVVEFSKSQVEWMSDKLMRCFEDKRNNPFQFRHLTLCHSLADLARVPSPKVVLCSQPDLESGFSRELFIHWCQDSKNSIILTYRTTPGTLARYLIDNPGEKMLDLEVRKRVKLEGKELEEYLEREKIKKEAAKKLEQEKEVDVDSSDESDMDDDLDQPAAVKNKHHDLMMKAEGSRKGSFFKQAKKSYPMFPAHEERIKWDEYGEIIRLEEFLVPELQATEEEKSKLESGLTNGDEPMDQDLSVVPTKCISSVESLEIRARVTYIDYEGRSDGDSIKKIINQMKPRQLAIVHGPPEASLDLAESCKAFSKDIKVYTPKLQETVDATSETHIYQVRLKDSLVSSLQFCKAKDTELAWIDGVLDMRVIKVDTGVMLEEGMKEEAEDGDLAMDIAPELDIDHNTTAAAAQRAMKNLFGEDEKELSEESDVIPTLEPLPPHEIPGHQSVFINEPRLSDFKQVLLREGIQAEFVGGVLVCNNMVAVRRVSVLPPVFISRIKNPKGI</sequence>
<organism evidence="11 12">
    <name type="scientific">Anabas testudineus</name>
    <name type="common">Climbing perch</name>
    <name type="synonym">Anthias testudineus</name>
    <dbReference type="NCBI Taxonomy" id="64144"/>
    <lineage>
        <taxon>Eukaryota</taxon>
        <taxon>Metazoa</taxon>
        <taxon>Chordata</taxon>
        <taxon>Craniata</taxon>
        <taxon>Vertebrata</taxon>
        <taxon>Euteleostomi</taxon>
        <taxon>Actinopterygii</taxon>
        <taxon>Neopterygii</taxon>
        <taxon>Teleostei</taxon>
        <taxon>Neoteleostei</taxon>
        <taxon>Acanthomorphata</taxon>
        <taxon>Anabantaria</taxon>
        <taxon>Anabantiformes</taxon>
        <taxon>Anabantoidei</taxon>
        <taxon>Anabantidae</taxon>
        <taxon>Anabas</taxon>
    </lineage>
</organism>
<dbReference type="Gene3D" id="3.60.15.10">
    <property type="entry name" value="Ribonuclease Z/Hydroxyacylglutathione hydrolase-like"/>
    <property type="match status" value="1"/>
</dbReference>
<dbReference type="GeneTree" id="ENSGT00910000144260"/>
<dbReference type="Proteomes" id="UP000265040">
    <property type="component" value="Chromosome 24"/>
</dbReference>
<accession>A0A3Q1J5A3</accession>
<feature type="region of interest" description="Disordered" evidence="9">
    <location>
        <begin position="408"/>
        <end position="433"/>
    </location>
</feature>
<evidence type="ECO:0000256" key="6">
    <source>
        <dbReference type="ARBA" id="ARBA00030774"/>
    </source>
</evidence>
<dbReference type="STRING" id="64144.ENSATEP00000025458"/>
<comment type="similarity">
    <text evidence="2 8">Belongs to the metallo-beta-lactamase superfamily. RNA-metabolizing metallo-beta-lactamase-like family. CPSF2/YSH1 subfamily.</text>
</comment>
<evidence type="ECO:0000256" key="4">
    <source>
        <dbReference type="ARBA" id="ARBA00022884"/>
    </source>
</evidence>
<evidence type="ECO:0000256" key="1">
    <source>
        <dbReference type="ARBA" id="ARBA00004123"/>
    </source>
</evidence>
<keyword evidence="3 8" id="KW-0507">mRNA processing</keyword>
<reference evidence="11" key="1">
    <citation type="submission" date="2021-04" db="EMBL/GenBank/DDBJ databases">
        <authorList>
            <consortium name="Wellcome Sanger Institute Data Sharing"/>
        </authorList>
    </citation>
    <scope>NUCLEOTIDE SEQUENCE [LARGE SCALE GENOMIC DNA]</scope>
</reference>
<dbReference type="Pfam" id="PF13299">
    <property type="entry name" value="CPSF100_C"/>
    <property type="match status" value="1"/>
</dbReference>
<feature type="domain" description="Beta-Casp" evidence="10">
    <location>
        <begin position="243"/>
        <end position="368"/>
    </location>
</feature>
<dbReference type="PANTHER" id="PTHR45922:SF1">
    <property type="entry name" value="CLEAVAGE AND POLYADENYLATION SPECIFICITY FACTOR SUBUNIT 2"/>
    <property type="match status" value="1"/>
</dbReference>
<protein>
    <recommendedName>
        <fullName evidence="7 8">Cleavage and polyadenylation specificity factor subunit 2</fullName>
    </recommendedName>
    <alternativeName>
        <fullName evidence="6 8">Cleavage and polyadenylation specificity factor 100 kDa subunit</fullName>
    </alternativeName>
</protein>
<keyword evidence="5 8" id="KW-0539">Nucleus</keyword>
<keyword evidence="4 8" id="KW-0694">RNA-binding</keyword>
<dbReference type="FunFam" id="3.60.15.10:FF:000008">
    <property type="entry name" value="Cleavage and polyadenylation specificity factor subunit 2"/>
    <property type="match status" value="1"/>
</dbReference>
<evidence type="ECO:0000256" key="7">
    <source>
        <dbReference type="ARBA" id="ARBA00068486"/>
    </source>
</evidence>
<dbReference type="AlphaFoldDB" id="A0A3Q1J5A3"/>
<dbReference type="InterPro" id="IPR011108">
    <property type="entry name" value="RMMBL"/>
</dbReference>
<proteinExistence type="inferred from homology"/>
<evidence type="ECO:0000256" key="8">
    <source>
        <dbReference type="RuleBase" id="RU365006"/>
    </source>
</evidence>
<name>A0A3Q1J5A3_ANATE</name>
<evidence type="ECO:0000256" key="2">
    <source>
        <dbReference type="ARBA" id="ARBA00010624"/>
    </source>
</evidence>
<dbReference type="InterPro" id="IPR027075">
    <property type="entry name" value="CPSF2"/>
</dbReference>
<dbReference type="InterPro" id="IPR036866">
    <property type="entry name" value="RibonucZ/Hydroxyglut_hydro"/>
</dbReference>
<reference evidence="11" key="2">
    <citation type="submission" date="2025-08" db="UniProtKB">
        <authorList>
            <consortium name="Ensembl"/>
        </authorList>
    </citation>
    <scope>IDENTIFICATION</scope>
</reference>
<evidence type="ECO:0000313" key="11">
    <source>
        <dbReference type="Ensembl" id="ENSATEP00000025458.2"/>
    </source>
</evidence>
<dbReference type="CDD" id="cd16293">
    <property type="entry name" value="CPSF2-like_MBL-fold"/>
    <property type="match status" value="1"/>
</dbReference>
<dbReference type="Pfam" id="PF10996">
    <property type="entry name" value="Beta-Casp"/>
    <property type="match status" value="1"/>
</dbReference>
<dbReference type="InterPro" id="IPR022712">
    <property type="entry name" value="Beta_Casp"/>
</dbReference>
<dbReference type="PANTHER" id="PTHR45922">
    <property type="entry name" value="CLEAVAGE AND POLYADENYLATION SPECIFICITY FACTOR SUBUNIT 2"/>
    <property type="match status" value="1"/>
</dbReference>
<dbReference type="InterPro" id="IPR001279">
    <property type="entry name" value="Metallo-B-lactamas"/>
</dbReference>
<dbReference type="GO" id="GO:0003723">
    <property type="term" value="F:RNA binding"/>
    <property type="evidence" value="ECO:0007669"/>
    <property type="project" value="UniProtKB-KW"/>
</dbReference>
<feature type="compositionally biased region" description="Acidic residues" evidence="9">
    <location>
        <begin position="417"/>
        <end position="430"/>
    </location>
</feature>
<dbReference type="Ensembl" id="ENSATET00000025876.3">
    <property type="protein sequence ID" value="ENSATEP00000025458.2"/>
    <property type="gene ID" value="ENSATEG00000017644.3"/>
</dbReference>
<dbReference type="Pfam" id="PF07521">
    <property type="entry name" value="RMMBL"/>
    <property type="match status" value="1"/>
</dbReference>
<evidence type="ECO:0000313" key="12">
    <source>
        <dbReference type="Proteomes" id="UP000265040"/>
    </source>
</evidence>
<dbReference type="GO" id="GO:0006398">
    <property type="term" value="P:mRNA 3'-end processing by stem-loop binding and cleavage"/>
    <property type="evidence" value="ECO:0007669"/>
    <property type="project" value="InterPro"/>
</dbReference>
<evidence type="ECO:0000256" key="3">
    <source>
        <dbReference type="ARBA" id="ARBA00022664"/>
    </source>
</evidence>
<dbReference type="SUPFAM" id="SSF56281">
    <property type="entry name" value="Metallo-hydrolase/oxidoreductase"/>
    <property type="match status" value="1"/>
</dbReference>
<comment type="subcellular location">
    <subcellularLocation>
        <location evidence="1 8">Nucleus</location>
    </subcellularLocation>
</comment>
<gene>
    <name evidence="11" type="primary">CPSF2</name>
</gene>